<dbReference type="OrthoDB" id="206201at2759"/>
<dbReference type="Pfam" id="PF00082">
    <property type="entry name" value="Peptidase_S8"/>
    <property type="match status" value="1"/>
</dbReference>
<dbReference type="InterPro" id="IPR045051">
    <property type="entry name" value="SBT"/>
</dbReference>
<evidence type="ECO:0000256" key="9">
    <source>
        <dbReference type="PIRSR" id="PIRSR615500-1"/>
    </source>
</evidence>
<evidence type="ECO:0000313" key="17">
    <source>
        <dbReference type="Proteomes" id="UP001165190"/>
    </source>
</evidence>
<gene>
    <name evidence="16" type="ORF">HRI_002783800</name>
</gene>
<feature type="active site" description="Charge relay system" evidence="9 10">
    <location>
        <position position="540"/>
    </location>
</feature>
<dbReference type="PRINTS" id="PR00723">
    <property type="entry name" value="SUBTILISIN"/>
</dbReference>
<organism evidence="16 17">
    <name type="scientific">Hibiscus trionum</name>
    <name type="common">Flower of an hour</name>
    <dbReference type="NCBI Taxonomy" id="183268"/>
    <lineage>
        <taxon>Eukaryota</taxon>
        <taxon>Viridiplantae</taxon>
        <taxon>Streptophyta</taxon>
        <taxon>Embryophyta</taxon>
        <taxon>Tracheophyta</taxon>
        <taxon>Spermatophyta</taxon>
        <taxon>Magnoliopsida</taxon>
        <taxon>eudicotyledons</taxon>
        <taxon>Gunneridae</taxon>
        <taxon>Pentapetalae</taxon>
        <taxon>rosids</taxon>
        <taxon>malvids</taxon>
        <taxon>Malvales</taxon>
        <taxon>Malvaceae</taxon>
        <taxon>Malvoideae</taxon>
        <taxon>Hibiscus</taxon>
    </lineage>
</organism>
<dbReference type="Gene3D" id="3.50.30.30">
    <property type="match status" value="1"/>
</dbReference>
<evidence type="ECO:0000256" key="4">
    <source>
        <dbReference type="ARBA" id="ARBA00022670"/>
    </source>
</evidence>
<evidence type="ECO:0000259" key="13">
    <source>
        <dbReference type="Pfam" id="PF00082"/>
    </source>
</evidence>
<evidence type="ECO:0000256" key="7">
    <source>
        <dbReference type="ARBA" id="ARBA00022825"/>
    </source>
</evidence>
<dbReference type="Gene3D" id="3.30.70.80">
    <property type="entry name" value="Peptidase S8 propeptide/proteinase inhibitor I9"/>
    <property type="match status" value="1"/>
</dbReference>
<dbReference type="InterPro" id="IPR000209">
    <property type="entry name" value="Peptidase_S8/S53_dom"/>
</dbReference>
<dbReference type="Gene3D" id="3.40.50.200">
    <property type="entry name" value="Peptidase S8/S53 domain"/>
    <property type="match status" value="1"/>
</dbReference>
<feature type="domain" description="Peptidase S8/S53" evidence="13">
    <location>
        <begin position="135"/>
        <end position="581"/>
    </location>
</feature>
<reference evidence="16" key="1">
    <citation type="submission" date="2023-05" db="EMBL/GenBank/DDBJ databases">
        <title>Genome and transcriptome analyses reveal genes involved in the formation of fine ridges on petal epidermal cells in Hibiscus trionum.</title>
        <authorList>
            <person name="Koshimizu S."/>
            <person name="Masuda S."/>
            <person name="Ishii T."/>
            <person name="Shirasu K."/>
            <person name="Hoshino A."/>
            <person name="Arita M."/>
        </authorList>
    </citation>
    <scope>NUCLEOTIDE SEQUENCE</scope>
    <source>
        <strain evidence="16">Hamamatsu line</strain>
    </source>
</reference>
<dbReference type="InterPro" id="IPR041469">
    <property type="entry name" value="Subtilisin-like_FN3"/>
</dbReference>
<keyword evidence="4 10" id="KW-0645">Protease</keyword>
<dbReference type="AlphaFoldDB" id="A0A9W7MAA5"/>
<proteinExistence type="inferred from homology"/>
<dbReference type="CDD" id="cd04852">
    <property type="entry name" value="Peptidases_S8_3"/>
    <property type="match status" value="1"/>
</dbReference>
<feature type="domain" description="Inhibitor I9" evidence="14">
    <location>
        <begin position="33"/>
        <end position="108"/>
    </location>
</feature>
<dbReference type="PROSITE" id="PS00138">
    <property type="entry name" value="SUBTILASE_SER"/>
    <property type="match status" value="1"/>
</dbReference>
<dbReference type="GO" id="GO:0004252">
    <property type="term" value="F:serine-type endopeptidase activity"/>
    <property type="evidence" value="ECO:0007669"/>
    <property type="project" value="UniProtKB-UniRule"/>
</dbReference>
<dbReference type="Pfam" id="PF17766">
    <property type="entry name" value="fn3_6"/>
    <property type="match status" value="1"/>
</dbReference>
<keyword evidence="17" id="KW-1185">Reference proteome</keyword>
<evidence type="ECO:0000256" key="11">
    <source>
        <dbReference type="SAM" id="MobiDB-lite"/>
    </source>
</evidence>
<sequence>MSLCNYQHFILSSLLVLLLGINNVKSEHEDYKTYIVHMDHSLKPSSFLTHETWHRAILRSLSNPVHDKDMLLYSYNHVMHGFSARLTPSQAAEIKKSPAHIAIRKEKSGKLFTTHSPQFMGLTHSSGLWNASSYGEGVIIGIIDTGVWPESESFNDKGMPPVPTRWKGKCQNSTINPFPCNRKLIGAQVFLKGSQAAGESDSPDDTPRDFYGHGTHTSSTAAGNHVPGASQFGYAQGVARGIATAAHVAMYKVSPTRSSMESDVLAAMDQAIADGVDIMSLSLGFDPTPYFQDVIAIASLSAVQKGIAVICAAGNYYSPNTTHNAAPWITTVGAGTLDRSFTATVTLGNDQTFEGKSEFPNRALVIHTPLYYGKSDFDKAICRNGALNESEVSGKVVLCDDNNSTGAFEQAEELSRNGAVAGILISDSVPFYINQLRIPTLNLPSSSRATTLIRKYATEAAADATVKIMRFVLTRLGTKPAPQVAYFSSRGPDPINPNILKPDVIAPGADVLAAYPPIKPVQLFDNYALASDYALLSGTSMSAPHVAGVTALLKAVHPEWSPAAIRSALMTTAYTTDNNGTTLTDEATNLPATPLDYGAGHINPNKAMDPGLIYDIDWQGYVDFLCGLGYSVTEMKAIIRQSQWNCSDEGTDVNYPSFVAMFNASSPNVKNFTRVVTNVGDGQSVYHAVVETTYGMMIRVEPTALTFTNKYQKKNFVVSVQAYGKTPPVTYGYLKWVDQNGHIVSSPVVVLNS</sequence>
<comment type="caution">
    <text evidence="16">The sequence shown here is derived from an EMBL/GenBank/DDBJ whole genome shotgun (WGS) entry which is preliminary data.</text>
</comment>
<feature type="region of interest" description="Disordered" evidence="11">
    <location>
        <begin position="195"/>
        <end position="224"/>
    </location>
</feature>
<dbReference type="InterPro" id="IPR036852">
    <property type="entry name" value="Peptidase_S8/S53_dom_sf"/>
</dbReference>
<dbReference type="Gene3D" id="2.60.40.2310">
    <property type="match status" value="1"/>
</dbReference>
<dbReference type="InterPro" id="IPR037045">
    <property type="entry name" value="S8pro/Inhibitor_I9_sf"/>
</dbReference>
<dbReference type="Pfam" id="PF05922">
    <property type="entry name" value="Inhibitor_I9"/>
    <property type="match status" value="1"/>
</dbReference>
<keyword evidence="6 10" id="KW-0378">Hydrolase</keyword>
<evidence type="ECO:0000256" key="12">
    <source>
        <dbReference type="SAM" id="SignalP"/>
    </source>
</evidence>
<evidence type="ECO:0000256" key="1">
    <source>
        <dbReference type="ARBA" id="ARBA00004613"/>
    </source>
</evidence>
<keyword evidence="3" id="KW-0964">Secreted</keyword>
<dbReference type="SUPFAM" id="SSF52743">
    <property type="entry name" value="Subtilisin-like"/>
    <property type="match status" value="1"/>
</dbReference>
<dbReference type="InterPro" id="IPR034197">
    <property type="entry name" value="Peptidases_S8_3"/>
</dbReference>
<feature type="chain" id="PRO_5040923680" evidence="12">
    <location>
        <begin position="27"/>
        <end position="753"/>
    </location>
</feature>
<comment type="similarity">
    <text evidence="2 10">Belongs to the peptidase S8 family.</text>
</comment>
<dbReference type="InterPro" id="IPR015500">
    <property type="entry name" value="Peptidase_S8_subtilisin-rel"/>
</dbReference>
<evidence type="ECO:0000256" key="10">
    <source>
        <dbReference type="PROSITE-ProRule" id="PRU01240"/>
    </source>
</evidence>
<dbReference type="CDD" id="cd02120">
    <property type="entry name" value="PA_subtilisin_like"/>
    <property type="match status" value="1"/>
</dbReference>
<dbReference type="FunFam" id="3.40.50.200:FF:000006">
    <property type="entry name" value="Subtilisin-like protease SBT1.5"/>
    <property type="match status" value="1"/>
</dbReference>
<keyword evidence="8" id="KW-0325">Glycoprotein</keyword>
<dbReference type="InterPro" id="IPR023828">
    <property type="entry name" value="Peptidase_S8_Ser-AS"/>
</dbReference>
<accession>A0A9W7MAA5</accession>
<evidence type="ECO:0000313" key="16">
    <source>
        <dbReference type="EMBL" id="GMI91145.1"/>
    </source>
</evidence>
<evidence type="ECO:0000256" key="6">
    <source>
        <dbReference type="ARBA" id="ARBA00022801"/>
    </source>
</evidence>
<dbReference type="GO" id="GO:0005576">
    <property type="term" value="C:extracellular region"/>
    <property type="evidence" value="ECO:0007669"/>
    <property type="project" value="UniProtKB-SubCell"/>
</dbReference>
<dbReference type="FunFam" id="3.30.70.80:FF:000003">
    <property type="entry name" value="Subtilisin-like protease SBT1.9"/>
    <property type="match status" value="1"/>
</dbReference>
<feature type="signal peptide" evidence="12">
    <location>
        <begin position="1"/>
        <end position="26"/>
    </location>
</feature>
<dbReference type="PANTHER" id="PTHR10795">
    <property type="entry name" value="PROPROTEIN CONVERTASE SUBTILISIN/KEXIN"/>
    <property type="match status" value="1"/>
</dbReference>
<feature type="domain" description="Subtilisin-like protease fibronectin type-III" evidence="15">
    <location>
        <begin position="652"/>
        <end position="750"/>
    </location>
</feature>
<comment type="subcellular location">
    <subcellularLocation>
        <location evidence="1">Secreted</location>
    </subcellularLocation>
</comment>
<feature type="active site" description="Charge relay system" evidence="9 10">
    <location>
        <position position="213"/>
    </location>
</feature>
<name>A0A9W7MAA5_HIBTR</name>
<feature type="active site" description="Charge relay system" evidence="9 10">
    <location>
        <position position="144"/>
    </location>
</feature>
<evidence type="ECO:0000256" key="5">
    <source>
        <dbReference type="ARBA" id="ARBA00022729"/>
    </source>
</evidence>
<evidence type="ECO:0000259" key="15">
    <source>
        <dbReference type="Pfam" id="PF17766"/>
    </source>
</evidence>
<keyword evidence="7 10" id="KW-0720">Serine protease</keyword>
<evidence type="ECO:0000256" key="2">
    <source>
        <dbReference type="ARBA" id="ARBA00011073"/>
    </source>
</evidence>
<dbReference type="GO" id="GO:0006508">
    <property type="term" value="P:proteolysis"/>
    <property type="evidence" value="ECO:0007669"/>
    <property type="project" value="UniProtKB-KW"/>
</dbReference>
<keyword evidence="5 12" id="KW-0732">Signal</keyword>
<dbReference type="Proteomes" id="UP001165190">
    <property type="component" value="Unassembled WGS sequence"/>
</dbReference>
<dbReference type="PROSITE" id="PS51892">
    <property type="entry name" value="SUBTILASE"/>
    <property type="match status" value="1"/>
</dbReference>
<dbReference type="EMBL" id="BSYR01000024">
    <property type="protein sequence ID" value="GMI91145.1"/>
    <property type="molecule type" value="Genomic_DNA"/>
</dbReference>
<evidence type="ECO:0000256" key="3">
    <source>
        <dbReference type="ARBA" id="ARBA00022525"/>
    </source>
</evidence>
<evidence type="ECO:0000259" key="14">
    <source>
        <dbReference type="Pfam" id="PF05922"/>
    </source>
</evidence>
<evidence type="ECO:0000256" key="8">
    <source>
        <dbReference type="ARBA" id="ARBA00023180"/>
    </source>
</evidence>
<protein>
    <submittedName>
        <fullName evidence="16">Subtilisin-like Serine protease 1.7</fullName>
    </submittedName>
</protein>
<dbReference type="InterPro" id="IPR010259">
    <property type="entry name" value="S8pro/Inhibitor_I9"/>
</dbReference>